<dbReference type="EC" id="2.3.2.30" evidence="7"/>
<evidence type="ECO:0000256" key="8">
    <source>
        <dbReference type="ARBA" id="ARBA00039866"/>
    </source>
</evidence>
<dbReference type="PANTHER" id="PTHR37323:SF1">
    <property type="entry name" value="L-ORNITHINE N(ALPHA)-ACYLTRANSFERASE"/>
    <property type="match status" value="1"/>
</dbReference>
<dbReference type="SUPFAM" id="SSF69593">
    <property type="entry name" value="Glycerol-3-phosphate (1)-acyltransferase"/>
    <property type="match status" value="1"/>
</dbReference>
<evidence type="ECO:0000256" key="9">
    <source>
        <dbReference type="ARBA" id="ARBA00045724"/>
    </source>
</evidence>
<feature type="domain" description="Phospholipid/glycerol acyltransferase" evidence="11">
    <location>
        <begin position="87"/>
        <end position="206"/>
    </location>
</feature>
<evidence type="ECO:0000259" key="11">
    <source>
        <dbReference type="SMART" id="SM00563"/>
    </source>
</evidence>
<evidence type="ECO:0000313" key="13">
    <source>
        <dbReference type="Proteomes" id="UP000653472"/>
    </source>
</evidence>
<comment type="function">
    <text evidence="9">Catalyzes the first step in the biosynthesis of ornithine lipids, which are phosphorus-free membrane lipids. Catalyzes the 3-hydroxyacyl-acyl carrier protein-dependent acylation of ornithine to form lyso-ornithine lipid (LOL).</text>
</comment>
<evidence type="ECO:0000256" key="10">
    <source>
        <dbReference type="ARBA" id="ARBA00047785"/>
    </source>
</evidence>
<keyword evidence="13" id="KW-1185">Reference proteome</keyword>
<dbReference type="SUPFAM" id="SSF55729">
    <property type="entry name" value="Acyl-CoA N-acyltransferases (Nat)"/>
    <property type="match status" value="1"/>
</dbReference>
<dbReference type="Pfam" id="PF13444">
    <property type="entry name" value="Acetyltransf_5"/>
    <property type="match status" value="1"/>
</dbReference>
<dbReference type="Gene3D" id="3.40.630.30">
    <property type="match status" value="1"/>
</dbReference>
<evidence type="ECO:0000256" key="7">
    <source>
        <dbReference type="ARBA" id="ARBA00039058"/>
    </source>
</evidence>
<accession>A0A969WCH7</accession>
<name>A0A969WCH7_9GAMM</name>
<dbReference type="RefSeq" id="WP_168149354.1">
    <property type="nucleotide sequence ID" value="NZ_JAAVXB010000011.1"/>
</dbReference>
<sequence>MDGSSHTASGARGAAPVTIGLPRAKGLSWAASLLDAATGLSALERHYRRRPPTAEPAEFVRYALGAIGVGYRLSSGTLDDIPAEGPLLIVANHPYGAAEGLALADLLLKRRPDARLFANTLLCTLPELAPLVVPIDVFKSGVNGRSIRTAMRHLQSGGALIVFPAGEVSRIDWQARQIADPPWSPTVALLARRSGARVLPLFVEGRPRLRSLAAGTVNARLRTVMLARDLLAMRGRTLGLRIGATVEPRELERIPERAQIDYLRVLTYSLGTDRRDGEAAMPRALLPLAPRADAARLADEVAGLEAHRLLQAGEFELYLAPATRMPLLLDEIGRLREESFRLLQEGTGLSRDLDRFDPHYEHLFLWHPQRREIVGAYRFGFTDDIVPRHGVDGLYTRTLFRYDARLIARTGPAIELGRSFVAPAWQRSFQPLRLLWGGIAAVLARRPEVRYLFGPVSISPSYSVEARRLMAETLSVHHADGDLSGLIEPLHPLPQRRQPAEHRNVISALADPKLLSRVISRVERGPGLPVLLRHYLELNGRFAGFNVDESFGGTLDGLVFVSVAGIPPRTLEHFMSVSGAARKTPG</sequence>
<comment type="caution">
    <text evidence="12">The sequence shown here is derived from an EMBL/GenBank/DDBJ whole genome shotgun (WGS) entry which is preliminary data.</text>
</comment>
<dbReference type="SMART" id="SM00563">
    <property type="entry name" value="PlsC"/>
    <property type="match status" value="1"/>
</dbReference>
<dbReference type="Pfam" id="PF19576">
    <property type="entry name" value="Acyltransf_2"/>
    <property type="match status" value="1"/>
</dbReference>
<evidence type="ECO:0000256" key="5">
    <source>
        <dbReference type="ARBA" id="ARBA00023315"/>
    </source>
</evidence>
<dbReference type="Proteomes" id="UP000653472">
    <property type="component" value="Unassembled WGS sequence"/>
</dbReference>
<dbReference type="InterPro" id="IPR052351">
    <property type="entry name" value="Ornithine_N-alpha-AT"/>
</dbReference>
<evidence type="ECO:0000256" key="1">
    <source>
        <dbReference type="ARBA" id="ARBA00005189"/>
    </source>
</evidence>
<gene>
    <name evidence="12" type="ORF">G7Y82_17080</name>
</gene>
<comment type="pathway">
    <text evidence="1">Lipid metabolism.</text>
</comment>
<organism evidence="12 13">
    <name type="scientific">Solimonas marina</name>
    <dbReference type="NCBI Taxonomy" id="2714601"/>
    <lineage>
        <taxon>Bacteria</taxon>
        <taxon>Pseudomonadati</taxon>
        <taxon>Pseudomonadota</taxon>
        <taxon>Gammaproteobacteria</taxon>
        <taxon>Nevskiales</taxon>
        <taxon>Nevskiaceae</taxon>
        <taxon>Solimonas</taxon>
    </lineage>
</organism>
<comment type="similarity">
    <text evidence="6">Belongs to the acetyltransferase family. OlsB subfamily.</text>
</comment>
<keyword evidence="3" id="KW-0808">Transferase</keyword>
<proteinExistence type="inferred from homology"/>
<dbReference type="GO" id="GO:0006629">
    <property type="term" value="P:lipid metabolic process"/>
    <property type="evidence" value="ECO:0007669"/>
    <property type="project" value="UniProtKB-KW"/>
</dbReference>
<reference evidence="12" key="1">
    <citation type="submission" date="2020-03" db="EMBL/GenBank/DDBJ databases">
        <title>Solimonas marina sp. nov., isolated from deep seawater of the Pacific Ocean.</title>
        <authorList>
            <person name="Liu X."/>
            <person name="Lai Q."/>
            <person name="Sun F."/>
            <person name="Gai Y."/>
            <person name="Li G."/>
            <person name="Shao Z."/>
        </authorList>
    </citation>
    <scope>NUCLEOTIDE SEQUENCE</scope>
    <source>
        <strain evidence="12">C16B3</strain>
    </source>
</reference>
<evidence type="ECO:0000256" key="4">
    <source>
        <dbReference type="ARBA" id="ARBA00023098"/>
    </source>
</evidence>
<keyword evidence="2" id="KW-0444">Lipid biosynthesis</keyword>
<protein>
    <recommendedName>
        <fullName evidence="8">L-ornithine N(alpha)-acyltransferase</fullName>
        <ecNumber evidence="7">2.3.2.30</ecNumber>
    </recommendedName>
</protein>
<dbReference type="PANTHER" id="PTHR37323">
    <property type="entry name" value="GCN5-RELATED N-ACETYLTRANSFERASE"/>
    <property type="match status" value="1"/>
</dbReference>
<evidence type="ECO:0000256" key="3">
    <source>
        <dbReference type="ARBA" id="ARBA00022679"/>
    </source>
</evidence>
<dbReference type="InterPro" id="IPR002123">
    <property type="entry name" value="Plipid/glycerol_acylTrfase"/>
</dbReference>
<keyword evidence="5" id="KW-0012">Acyltransferase</keyword>
<keyword evidence="4" id="KW-0443">Lipid metabolism</keyword>
<evidence type="ECO:0000256" key="2">
    <source>
        <dbReference type="ARBA" id="ARBA00022516"/>
    </source>
</evidence>
<dbReference type="EMBL" id="JAAVXB010000011">
    <property type="protein sequence ID" value="NKF24028.1"/>
    <property type="molecule type" value="Genomic_DNA"/>
</dbReference>
<comment type="catalytic activity">
    <reaction evidence="10">
        <text>a (3R)-hydroxyacyl-[ACP] + L-ornithine = a lyso-ornithine lipid + holo-[ACP] + H(+)</text>
        <dbReference type="Rhea" id="RHEA:20633"/>
        <dbReference type="Rhea" id="RHEA-COMP:9685"/>
        <dbReference type="Rhea" id="RHEA-COMP:9945"/>
        <dbReference type="ChEBI" id="CHEBI:15378"/>
        <dbReference type="ChEBI" id="CHEBI:46911"/>
        <dbReference type="ChEBI" id="CHEBI:64479"/>
        <dbReference type="ChEBI" id="CHEBI:78827"/>
        <dbReference type="ChEBI" id="CHEBI:138482"/>
        <dbReference type="EC" id="2.3.2.30"/>
    </reaction>
    <physiologicalReaction direction="left-to-right" evidence="10">
        <dbReference type="Rhea" id="RHEA:20634"/>
    </physiologicalReaction>
</comment>
<dbReference type="InterPro" id="IPR016181">
    <property type="entry name" value="Acyl_CoA_acyltransferase"/>
</dbReference>
<dbReference type="GO" id="GO:0043810">
    <property type="term" value="F:ornithine-acyl [acyl carrier protein] N-acyltransferase activity"/>
    <property type="evidence" value="ECO:0007669"/>
    <property type="project" value="UniProtKB-EC"/>
</dbReference>
<evidence type="ECO:0000256" key="6">
    <source>
        <dbReference type="ARBA" id="ARBA00038095"/>
    </source>
</evidence>
<dbReference type="AlphaFoldDB" id="A0A969WCH7"/>
<dbReference type="InterPro" id="IPR045746">
    <property type="entry name" value="ACT14924-like_Acyltransf_dom"/>
</dbReference>
<evidence type="ECO:0000313" key="12">
    <source>
        <dbReference type="EMBL" id="NKF24028.1"/>
    </source>
</evidence>